<evidence type="ECO:0000313" key="2">
    <source>
        <dbReference type="EMBL" id="CAG6685929.1"/>
    </source>
</evidence>
<sequence length="403" mass="44256">MLKTSPTSMGSTHGLQVVRRLPPPLPPRPDPTILAGGGKRRPTPPPVARHSPPLGTVSPSIARRQMMLFGGDERQPVVLKGDDLERRVDNKSGKPSTEAKQDGHLNKTQVPPPLETNIDSPTRVTVLNHTRTSPVAWRRVTPPPPFETILDSRLPPRRTPHPSLPSLNHAGVPRRKAPATPDGKHGHRKTSSSGEEEISATTSSDKHVIRKQSTASVEEVSSTGHIVIYYEQTSSKCEQNVSSTVTSGDNLVIRKQSTSSIPESEGSINKTCFVETSSCSRRKPVSPTEDTSINRRHVHSKALTRPTLERNTLQASPSPTENNPTPLDHSTRIRNRPWPTLEHNTLQASPKKDKTNAFKVSGTPNIFKGVMAFSEKRSYLRNNKGLKHKSAHSGKQLLILHVL</sequence>
<feature type="compositionally biased region" description="Polar residues" evidence="1">
    <location>
        <begin position="211"/>
        <end position="220"/>
    </location>
</feature>
<proteinExistence type="predicted"/>
<evidence type="ECO:0000256" key="1">
    <source>
        <dbReference type="SAM" id="MobiDB-lite"/>
    </source>
</evidence>
<accession>A0A8D8TDD4</accession>
<feature type="region of interest" description="Disordered" evidence="1">
    <location>
        <begin position="275"/>
        <end position="335"/>
    </location>
</feature>
<feature type="region of interest" description="Disordered" evidence="1">
    <location>
        <begin position="136"/>
        <end position="220"/>
    </location>
</feature>
<feature type="region of interest" description="Disordered" evidence="1">
    <location>
        <begin position="1"/>
        <end position="59"/>
    </location>
</feature>
<feature type="compositionally biased region" description="Pro residues" evidence="1">
    <location>
        <begin position="21"/>
        <end position="30"/>
    </location>
</feature>
<protein>
    <submittedName>
        <fullName evidence="2">Uncharacterized protein</fullName>
    </submittedName>
</protein>
<organism evidence="2">
    <name type="scientific">Cacopsylla melanoneura</name>
    <dbReference type="NCBI Taxonomy" id="428564"/>
    <lineage>
        <taxon>Eukaryota</taxon>
        <taxon>Metazoa</taxon>
        <taxon>Ecdysozoa</taxon>
        <taxon>Arthropoda</taxon>
        <taxon>Hexapoda</taxon>
        <taxon>Insecta</taxon>
        <taxon>Pterygota</taxon>
        <taxon>Neoptera</taxon>
        <taxon>Paraneoptera</taxon>
        <taxon>Hemiptera</taxon>
        <taxon>Sternorrhyncha</taxon>
        <taxon>Psylloidea</taxon>
        <taxon>Psyllidae</taxon>
        <taxon>Psyllinae</taxon>
        <taxon>Cacopsylla</taxon>
    </lineage>
</organism>
<reference evidence="2" key="1">
    <citation type="submission" date="2021-05" db="EMBL/GenBank/DDBJ databases">
        <authorList>
            <person name="Alioto T."/>
            <person name="Alioto T."/>
            <person name="Gomez Garrido J."/>
        </authorList>
    </citation>
    <scope>NUCLEOTIDE SEQUENCE</scope>
</reference>
<feature type="region of interest" description="Disordered" evidence="1">
    <location>
        <begin position="71"/>
        <end position="120"/>
    </location>
</feature>
<feature type="compositionally biased region" description="Basic and acidic residues" evidence="1">
    <location>
        <begin position="71"/>
        <end position="105"/>
    </location>
</feature>
<dbReference type="AlphaFoldDB" id="A0A8D8TDD4"/>
<name>A0A8D8TDD4_9HEMI</name>
<dbReference type="EMBL" id="HBUF01274088">
    <property type="protein sequence ID" value="CAG6685929.1"/>
    <property type="molecule type" value="Transcribed_RNA"/>
</dbReference>
<feature type="compositionally biased region" description="Polar residues" evidence="1">
    <location>
        <begin position="1"/>
        <end position="14"/>
    </location>
</feature>
<feature type="compositionally biased region" description="Polar residues" evidence="1">
    <location>
        <begin position="309"/>
        <end position="325"/>
    </location>
</feature>